<organism evidence="2 3">
    <name type="scientific">Toxoplasma gondii GAB2-2007-GAL-DOM2</name>
    <dbReference type="NCBI Taxonomy" id="1130820"/>
    <lineage>
        <taxon>Eukaryota</taxon>
        <taxon>Sar</taxon>
        <taxon>Alveolata</taxon>
        <taxon>Apicomplexa</taxon>
        <taxon>Conoidasida</taxon>
        <taxon>Coccidia</taxon>
        <taxon>Eucoccidiorida</taxon>
        <taxon>Eimeriorina</taxon>
        <taxon>Sarcocystidae</taxon>
        <taxon>Toxoplasma</taxon>
    </lineage>
</organism>
<reference evidence="2 3" key="1">
    <citation type="submission" date="2014-02" db="EMBL/GenBank/DDBJ databases">
        <authorList>
            <person name="Sibley D."/>
            <person name="Venepally P."/>
            <person name="Karamycheva S."/>
            <person name="Hadjithomas M."/>
            <person name="Khan A."/>
            <person name="Brunk B."/>
            <person name="Roos D."/>
            <person name="Caler E."/>
            <person name="Lorenzi H."/>
        </authorList>
    </citation>
    <scope>NUCLEOTIDE SEQUENCE [LARGE SCALE GENOMIC DNA]</scope>
    <source>
        <strain evidence="2 3">GAB2-2007-GAL-DOM2</strain>
    </source>
</reference>
<dbReference type="EMBL" id="AHZU02000097">
    <property type="protein sequence ID" value="KFG48521.1"/>
    <property type="molecule type" value="Genomic_DNA"/>
</dbReference>
<name>A0A086KVV3_TOXGO</name>
<dbReference type="Proteomes" id="UP000028837">
    <property type="component" value="Unassembled WGS sequence"/>
</dbReference>
<feature type="compositionally biased region" description="Basic and acidic residues" evidence="1">
    <location>
        <begin position="61"/>
        <end position="71"/>
    </location>
</feature>
<feature type="region of interest" description="Disordered" evidence="1">
    <location>
        <begin position="1"/>
        <end position="94"/>
    </location>
</feature>
<comment type="caution">
    <text evidence="2">The sequence shown here is derived from an EMBL/GenBank/DDBJ whole genome shotgun (WGS) entry which is preliminary data.</text>
</comment>
<sequence length="94" mass="10671">MKPVRYGLTRSGNPHSTARLRSGKKARGRTKKSTAPQREEEQRSRKGGERRDTNGQVARHGKSDRQKDAQLRRLNTRQQSAFVPSYPTPLETGK</sequence>
<proteinExistence type="predicted"/>
<feature type="compositionally biased region" description="Basic residues" evidence="1">
    <location>
        <begin position="21"/>
        <end position="32"/>
    </location>
</feature>
<evidence type="ECO:0000313" key="2">
    <source>
        <dbReference type="EMBL" id="KFG48521.1"/>
    </source>
</evidence>
<dbReference type="AlphaFoldDB" id="A0A086KVV3"/>
<protein>
    <submittedName>
        <fullName evidence="2">Uncharacterized protein</fullName>
    </submittedName>
</protein>
<evidence type="ECO:0000313" key="3">
    <source>
        <dbReference type="Proteomes" id="UP000028837"/>
    </source>
</evidence>
<gene>
    <name evidence="2" type="ORF">TGDOM2_397700</name>
</gene>
<evidence type="ECO:0000256" key="1">
    <source>
        <dbReference type="SAM" id="MobiDB-lite"/>
    </source>
</evidence>
<accession>A0A086KVV3</accession>
<dbReference type="VEuPathDB" id="ToxoDB:TGDOM2_397700"/>
<feature type="compositionally biased region" description="Basic and acidic residues" evidence="1">
    <location>
        <begin position="37"/>
        <end position="53"/>
    </location>
</feature>